<accession>A0A091DZK4</accession>
<dbReference type="EMBL" id="KN120802">
    <property type="protein sequence ID" value="KFO37559.1"/>
    <property type="molecule type" value="Genomic_DNA"/>
</dbReference>
<feature type="compositionally biased region" description="Acidic residues" evidence="1">
    <location>
        <begin position="1"/>
        <end position="10"/>
    </location>
</feature>
<sequence length="161" mass="17984">MQPEEPEGEQLADPGRSPPQQWGRSLAAVEGLPLKSTQHSSAIYSLTFVPFTAFHSASALGHTQEGESKVLFSLFAGPLPGSQPLKPIRAVTGYRSQFLPIFHTLFLVSLFCRPKKMNFLDLQCHARREQLGVYSVWFSKHSYWSHGFCLIQSSNQGTTNF</sequence>
<dbReference type="AlphaFoldDB" id="A0A091DZK4"/>
<proteinExistence type="predicted"/>
<dbReference type="Proteomes" id="UP000028990">
    <property type="component" value="Unassembled WGS sequence"/>
</dbReference>
<evidence type="ECO:0000313" key="3">
    <source>
        <dbReference type="Proteomes" id="UP000028990"/>
    </source>
</evidence>
<reference evidence="2 3" key="1">
    <citation type="submission" date="2013-11" db="EMBL/GenBank/DDBJ databases">
        <title>The Damaraland mole rat (Fukomys damarensis) genome and evolution of African mole rats.</title>
        <authorList>
            <person name="Gladyshev V.N."/>
            <person name="Fang X."/>
        </authorList>
    </citation>
    <scope>NUCLEOTIDE SEQUENCE [LARGE SCALE GENOMIC DNA]</scope>
    <source>
        <tissue evidence="2">Liver</tissue>
    </source>
</reference>
<organism evidence="2 3">
    <name type="scientific">Fukomys damarensis</name>
    <name type="common">Damaraland mole rat</name>
    <name type="synonym">Cryptomys damarensis</name>
    <dbReference type="NCBI Taxonomy" id="885580"/>
    <lineage>
        <taxon>Eukaryota</taxon>
        <taxon>Metazoa</taxon>
        <taxon>Chordata</taxon>
        <taxon>Craniata</taxon>
        <taxon>Vertebrata</taxon>
        <taxon>Euteleostomi</taxon>
        <taxon>Mammalia</taxon>
        <taxon>Eutheria</taxon>
        <taxon>Euarchontoglires</taxon>
        <taxon>Glires</taxon>
        <taxon>Rodentia</taxon>
        <taxon>Hystricomorpha</taxon>
        <taxon>Bathyergidae</taxon>
        <taxon>Fukomys</taxon>
    </lineage>
</organism>
<keyword evidence="3" id="KW-1185">Reference proteome</keyword>
<name>A0A091DZK4_FUKDA</name>
<evidence type="ECO:0000256" key="1">
    <source>
        <dbReference type="SAM" id="MobiDB-lite"/>
    </source>
</evidence>
<evidence type="ECO:0000313" key="2">
    <source>
        <dbReference type="EMBL" id="KFO37559.1"/>
    </source>
</evidence>
<feature type="region of interest" description="Disordered" evidence="1">
    <location>
        <begin position="1"/>
        <end position="22"/>
    </location>
</feature>
<protein>
    <submittedName>
        <fullName evidence="2">Uncharacterized protein</fullName>
    </submittedName>
</protein>
<gene>
    <name evidence="2" type="ORF">H920_01044</name>
</gene>